<gene>
    <name evidence="1" type="ORF">EDD29_5735</name>
</gene>
<dbReference type="EMBL" id="RJKE01000001">
    <property type="protein sequence ID" value="ROO88078.1"/>
    <property type="molecule type" value="Genomic_DNA"/>
</dbReference>
<evidence type="ECO:0000313" key="2">
    <source>
        <dbReference type="Proteomes" id="UP000272400"/>
    </source>
</evidence>
<keyword evidence="2" id="KW-1185">Reference proteome</keyword>
<accession>A0A3N1D4R0</accession>
<evidence type="ECO:0008006" key="3">
    <source>
        <dbReference type="Google" id="ProtNLM"/>
    </source>
</evidence>
<protein>
    <recommendedName>
        <fullName evidence="3">Mobilization protein MobC</fullName>
    </recommendedName>
</protein>
<evidence type="ECO:0000313" key="1">
    <source>
        <dbReference type="EMBL" id="ROO88078.1"/>
    </source>
</evidence>
<reference evidence="1 2" key="1">
    <citation type="submission" date="2018-11" db="EMBL/GenBank/DDBJ databases">
        <title>Sequencing the genomes of 1000 actinobacteria strains.</title>
        <authorList>
            <person name="Klenk H.-P."/>
        </authorList>
    </citation>
    <scope>NUCLEOTIDE SEQUENCE [LARGE SCALE GENOMIC DNA]</scope>
    <source>
        <strain evidence="1 2">DSM 44254</strain>
    </source>
</reference>
<proteinExistence type="predicted"/>
<name>A0A3N1D4R0_9ACTN</name>
<dbReference type="Proteomes" id="UP000272400">
    <property type="component" value="Unassembled WGS sequence"/>
</dbReference>
<organism evidence="1 2">
    <name type="scientific">Actinocorallia herbida</name>
    <dbReference type="NCBI Taxonomy" id="58109"/>
    <lineage>
        <taxon>Bacteria</taxon>
        <taxon>Bacillati</taxon>
        <taxon>Actinomycetota</taxon>
        <taxon>Actinomycetes</taxon>
        <taxon>Streptosporangiales</taxon>
        <taxon>Thermomonosporaceae</taxon>
        <taxon>Actinocorallia</taxon>
    </lineage>
</organism>
<sequence length="130" mass="14234">MGKLAVRRRTRRAHGRSRRVVMRLDDVEFEALGLAANRQDLSLGAYGAMVCMAHVRGLDSAEQEGLRDLLKGLVAASAQVRRVGVLFNQVVARLNATGEVHESLSAYGAAVTRTLSRVDDAVEHIRIRLS</sequence>
<comment type="caution">
    <text evidence="1">The sequence shown here is derived from an EMBL/GenBank/DDBJ whole genome shotgun (WGS) entry which is preliminary data.</text>
</comment>
<dbReference type="AlphaFoldDB" id="A0A3N1D4R0"/>